<dbReference type="InterPro" id="IPR005279">
    <property type="entry name" value="Dipep/tripep_permease"/>
</dbReference>
<dbReference type="InterPro" id="IPR000109">
    <property type="entry name" value="POT_fam"/>
</dbReference>
<feature type="transmembrane region" description="Helical" evidence="8">
    <location>
        <begin position="462"/>
        <end position="481"/>
    </location>
</feature>
<reference evidence="9 10" key="1">
    <citation type="submission" date="2016-03" db="EMBL/GenBank/DDBJ databases">
        <title>Complete genome sequence of Shewanella psychrophila WP2, a deep sea bacterium isolated from west Pacific sediment.</title>
        <authorList>
            <person name="Xu G."/>
            <person name="Jian H."/>
        </authorList>
    </citation>
    <scope>NUCLEOTIDE SEQUENCE [LARGE SCALE GENOMIC DNA]</scope>
    <source>
        <strain evidence="9 10">WP2</strain>
    </source>
</reference>
<dbReference type="RefSeq" id="WP_077752806.1">
    <property type="nucleotide sequence ID" value="NZ_CP014782.1"/>
</dbReference>
<keyword evidence="5 8" id="KW-1133">Transmembrane helix</keyword>
<accession>A0A1S6HQ96</accession>
<dbReference type="AlphaFoldDB" id="A0A1S6HQ96"/>
<dbReference type="GO" id="GO:1904680">
    <property type="term" value="F:peptide transmembrane transporter activity"/>
    <property type="evidence" value="ECO:0007669"/>
    <property type="project" value="InterPro"/>
</dbReference>
<feature type="transmembrane region" description="Helical" evidence="8">
    <location>
        <begin position="325"/>
        <end position="351"/>
    </location>
</feature>
<sequence length="544" mass="59273">MNPAQNSPTEEQGFNDDFLGHPKGLYVCFATEMWERFSFYGMKYLLLLYLTKYHLFSDGAGLEVLGSYAGLVYSLPVIGGLLADRYLGMRKAVIFGGILLCMGHFLMAVEGHQAMQYSAGSQLLADITLNDGSVILTGTVLSETIQIRDLAALNVFYLALALIVVGVGFLKPNISTIVGQLYDKDDPRRESGFTIFYMGINIGAFAATIICVYLGETFGWGYGFGAAGVGMLIGLFTFLKGQKYLRGLAEPDNPQRLSEKVLGMLSREHLIYLAALLSLSMFWLIIQHEPVVFAAQQILLLVSGVGLIGYAVLRGTKEEMHQMVVLMVLIGSTIVFWALFEQAAGSMTLYADRVVDRNLGGIEIAAGQFGSLNAGFIMLLALPFAALWVWLDKHKLNPNIPVKFGLGIIQAGLGFGALVIGASYPNEAGQISLWWLVLAYLLHTTGELCLSPVGLSAVTKLAIHRVVGLSMGVWFLATALSETVAMRLGQLAAIDTSDPQSMDISQAATIYTQLFEFLMWTGIGFGVFMLLISPILKKYMHGVR</sequence>
<evidence type="ECO:0000256" key="5">
    <source>
        <dbReference type="ARBA" id="ARBA00022989"/>
    </source>
</evidence>
<dbReference type="Gene3D" id="1.20.1250.20">
    <property type="entry name" value="MFS general substrate transporter like domains"/>
    <property type="match status" value="1"/>
</dbReference>
<evidence type="ECO:0000256" key="3">
    <source>
        <dbReference type="ARBA" id="ARBA00022692"/>
    </source>
</evidence>
<dbReference type="InterPro" id="IPR018456">
    <property type="entry name" value="PTR2_symporter_CS"/>
</dbReference>
<evidence type="ECO:0000256" key="7">
    <source>
        <dbReference type="RuleBase" id="RU003755"/>
    </source>
</evidence>
<keyword evidence="3 7" id="KW-0812">Transmembrane</keyword>
<feature type="transmembrane region" description="Helical" evidence="8">
    <location>
        <begin position="270"/>
        <end position="286"/>
    </location>
</feature>
<keyword evidence="6 8" id="KW-0472">Membrane</keyword>
<feature type="transmembrane region" description="Helical" evidence="8">
    <location>
        <begin position="92"/>
        <end position="109"/>
    </location>
</feature>
<dbReference type="Proteomes" id="UP000189545">
    <property type="component" value="Chromosome"/>
</dbReference>
<dbReference type="SUPFAM" id="SSF103473">
    <property type="entry name" value="MFS general substrate transporter"/>
    <property type="match status" value="1"/>
</dbReference>
<dbReference type="GO" id="GO:0006857">
    <property type="term" value="P:oligopeptide transport"/>
    <property type="evidence" value="ECO:0007669"/>
    <property type="project" value="InterPro"/>
</dbReference>
<dbReference type="Pfam" id="PF00854">
    <property type="entry name" value="PTR2"/>
    <property type="match status" value="1"/>
</dbReference>
<evidence type="ECO:0000256" key="6">
    <source>
        <dbReference type="ARBA" id="ARBA00023136"/>
    </source>
</evidence>
<feature type="transmembrane region" description="Helical" evidence="8">
    <location>
        <begin position="403"/>
        <end position="425"/>
    </location>
</feature>
<evidence type="ECO:0000256" key="1">
    <source>
        <dbReference type="ARBA" id="ARBA00004141"/>
    </source>
</evidence>
<dbReference type="InterPro" id="IPR036259">
    <property type="entry name" value="MFS_trans_sf"/>
</dbReference>
<keyword evidence="10" id="KW-1185">Reference proteome</keyword>
<feature type="transmembrane region" description="Helical" evidence="8">
    <location>
        <begin position="292"/>
        <end position="313"/>
    </location>
</feature>
<evidence type="ECO:0000313" key="9">
    <source>
        <dbReference type="EMBL" id="AQS37668.1"/>
    </source>
</evidence>
<dbReference type="PANTHER" id="PTHR11654">
    <property type="entry name" value="OLIGOPEPTIDE TRANSPORTER-RELATED"/>
    <property type="match status" value="1"/>
</dbReference>
<evidence type="ECO:0000256" key="2">
    <source>
        <dbReference type="ARBA" id="ARBA00005982"/>
    </source>
</evidence>
<proteinExistence type="inferred from homology"/>
<dbReference type="OrthoDB" id="9772725at2"/>
<gene>
    <name evidence="9" type="ORF">Sps_02514</name>
</gene>
<evidence type="ECO:0000313" key="10">
    <source>
        <dbReference type="Proteomes" id="UP000189545"/>
    </source>
</evidence>
<dbReference type="PROSITE" id="PS01022">
    <property type="entry name" value="PTR2_1"/>
    <property type="match status" value="1"/>
</dbReference>
<comment type="similarity">
    <text evidence="2 7">Belongs to the major facilitator superfamily. Proton-dependent oligopeptide transporter (POT/PTR) (TC 2.A.17) family.</text>
</comment>
<feature type="transmembrane region" description="Helical" evidence="8">
    <location>
        <begin position="431"/>
        <end position="450"/>
    </location>
</feature>
<dbReference type="NCBIfam" id="TIGR00924">
    <property type="entry name" value="yjdL_sub1_fam"/>
    <property type="match status" value="1"/>
</dbReference>
<dbReference type="CDD" id="cd17346">
    <property type="entry name" value="MFS_DtpA_like"/>
    <property type="match status" value="1"/>
</dbReference>
<dbReference type="PROSITE" id="PS01023">
    <property type="entry name" value="PTR2_2"/>
    <property type="match status" value="1"/>
</dbReference>
<feature type="transmembrane region" description="Helical" evidence="8">
    <location>
        <begin position="150"/>
        <end position="170"/>
    </location>
</feature>
<feature type="transmembrane region" description="Helical" evidence="8">
    <location>
        <begin position="65"/>
        <end position="83"/>
    </location>
</feature>
<evidence type="ECO:0000256" key="4">
    <source>
        <dbReference type="ARBA" id="ARBA00022856"/>
    </source>
</evidence>
<dbReference type="EMBL" id="CP014782">
    <property type="protein sequence ID" value="AQS37668.1"/>
    <property type="molecule type" value="Genomic_DNA"/>
</dbReference>
<evidence type="ECO:0000256" key="8">
    <source>
        <dbReference type="SAM" id="Phobius"/>
    </source>
</evidence>
<feature type="transmembrane region" description="Helical" evidence="8">
    <location>
        <begin position="191"/>
        <end position="215"/>
    </location>
</feature>
<keyword evidence="7" id="KW-0813">Transport</keyword>
<dbReference type="KEGG" id="spsw:Sps_02514"/>
<keyword evidence="4" id="KW-0571">Peptide transport</keyword>
<feature type="transmembrane region" description="Helical" evidence="8">
    <location>
        <begin position="517"/>
        <end position="536"/>
    </location>
</feature>
<name>A0A1S6HQ96_9GAMM</name>
<comment type="subcellular location">
    <subcellularLocation>
        <location evidence="1 7">Membrane</location>
        <topology evidence="1 7">Multi-pass membrane protein</topology>
    </subcellularLocation>
</comment>
<feature type="transmembrane region" description="Helical" evidence="8">
    <location>
        <begin position="371"/>
        <end position="391"/>
    </location>
</feature>
<organism evidence="9 10">
    <name type="scientific">Shewanella psychrophila</name>
    <dbReference type="NCBI Taxonomy" id="225848"/>
    <lineage>
        <taxon>Bacteria</taxon>
        <taxon>Pseudomonadati</taxon>
        <taxon>Pseudomonadota</taxon>
        <taxon>Gammaproteobacteria</taxon>
        <taxon>Alteromonadales</taxon>
        <taxon>Shewanellaceae</taxon>
        <taxon>Shewanella</taxon>
    </lineage>
</organism>
<dbReference type="GO" id="GO:0016020">
    <property type="term" value="C:membrane"/>
    <property type="evidence" value="ECO:0007669"/>
    <property type="project" value="UniProtKB-SubCell"/>
</dbReference>
<dbReference type="STRING" id="225848.Sps_02514"/>
<feature type="transmembrane region" description="Helical" evidence="8">
    <location>
        <begin position="221"/>
        <end position="239"/>
    </location>
</feature>
<protein>
    <submittedName>
        <fullName evidence="9">Amino acid/peptide transporter (Peptide:H symporter)</fullName>
    </submittedName>
</protein>
<keyword evidence="4" id="KW-0653">Protein transport</keyword>